<reference evidence="1" key="1">
    <citation type="submission" date="2020-05" db="EMBL/GenBank/DDBJ databases">
        <title>Large-scale comparative analyses of tick genomes elucidate their genetic diversity and vector capacities.</title>
        <authorList>
            <person name="Jia N."/>
            <person name="Wang J."/>
            <person name="Shi W."/>
            <person name="Du L."/>
            <person name="Sun Y."/>
            <person name="Zhan W."/>
            <person name="Jiang J."/>
            <person name="Wang Q."/>
            <person name="Zhang B."/>
            <person name="Ji P."/>
            <person name="Sakyi L.B."/>
            <person name="Cui X."/>
            <person name="Yuan T."/>
            <person name="Jiang B."/>
            <person name="Yang W."/>
            <person name="Lam T.T.-Y."/>
            <person name="Chang Q."/>
            <person name="Ding S."/>
            <person name="Wang X."/>
            <person name="Zhu J."/>
            <person name="Ruan X."/>
            <person name="Zhao L."/>
            <person name="Wei J."/>
            <person name="Que T."/>
            <person name="Du C."/>
            <person name="Cheng J."/>
            <person name="Dai P."/>
            <person name="Han X."/>
            <person name="Huang E."/>
            <person name="Gao Y."/>
            <person name="Liu J."/>
            <person name="Shao H."/>
            <person name="Ye R."/>
            <person name="Li L."/>
            <person name="Wei W."/>
            <person name="Wang X."/>
            <person name="Wang C."/>
            <person name="Yang T."/>
            <person name="Huo Q."/>
            <person name="Li W."/>
            <person name="Guo W."/>
            <person name="Chen H."/>
            <person name="Zhou L."/>
            <person name="Ni X."/>
            <person name="Tian J."/>
            <person name="Zhou Y."/>
            <person name="Sheng Y."/>
            <person name="Liu T."/>
            <person name="Pan Y."/>
            <person name="Xia L."/>
            <person name="Li J."/>
            <person name="Zhao F."/>
            <person name="Cao W."/>
        </authorList>
    </citation>
    <scope>NUCLEOTIDE SEQUENCE</scope>
    <source>
        <strain evidence="1">Dsil-2018</strain>
    </source>
</reference>
<evidence type="ECO:0000313" key="2">
    <source>
        <dbReference type="Proteomes" id="UP000821865"/>
    </source>
</evidence>
<evidence type="ECO:0000313" key="1">
    <source>
        <dbReference type="EMBL" id="KAH7959598.1"/>
    </source>
</evidence>
<gene>
    <name evidence="1" type="ORF">HPB49_012290</name>
</gene>
<name>A0ACB8D5D5_DERSI</name>
<accession>A0ACB8D5D5</accession>
<dbReference type="Proteomes" id="UP000821865">
    <property type="component" value="Chromosome 3"/>
</dbReference>
<protein>
    <submittedName>
        <fullName evidence="1">Uncharacterized protein</fullName>
    </submittedName>
</protein>
<comment type="caution">
    <text evidence="1">The sequence shown here is derived from an EMBL/GenBank/DDBJ whole genome shotgun (WGS) entry which is preliminary data.</text>
</comment>
<sequence length="180" mass="20180">MPESQCRAAHWLSRHSLNFANGCAFHPALERDWSAGSAKWDAWLSAATDAWPLRPYRVTSGGRHWRREKRAARPEMGAPCFPIMGCKSTQIAWTSRVRTLSRQLGFLAQPLQASGAQKLSHVTRQRVREVETEELRSAMLGKSTLQLYRSHKSTPATENIYDNDTASALLFEARAKALGS</sequence>
<dbReference type="EMBL" id="CM023472">
    <property type="protein sequence ID" value="KAH7959598.1"/>
    <property type="molecule type" value="Genomic_DNA"/>
</dbReference>
<organism evidence="1 2">
    <name type="scientific">Dermacentor silvarum</name>
    <name type="common">Tick</name>
    <dbReference type="NCBI Taxonomy" id="543639"/>
    <lineage>
        <taxon>Eukaryota</taxon>
        <taxon>Metazoa</taxon>
        <taxon>Ecdysozoa</taxon>
        <taxon>Arthropoda</taxon>
        <taxon>Chelicerata</taxon>
        <taxon>Arachnida</taxon>
        <taxon>Acari</taxon>
        <taxon>Parasitiformes</taxon>
        <taxon>Ixodida</taxon>
        <taxon>Ixodoidea</taxon>
        <taxon>Ixodidae</taxon>
        <taxon>Rhipicephalinae</taxon>
        <taxon>Dermacentor</taxon>
    </lineage>
</organism>
<keyword evidence="2" id="KW-1185">Reference proteome</keyword>
<proteinExistence type="predicted"/>